<dbReference type="EMBL" id="JBHSKL010000003">
    <property type="protein sequence ID" value="MFC5223556.1"/>
    <property type="molecule type" value="Genomic_DNA"/>
</dbReference>
<proteinExistence type="predicted"/>
<comment type="caution">
    <text evidence="3">The sequence shown here is derived from an EMBL/GenBank/DDBJ whole genome shotgun (WGS) entry which is preliminary data.</text>
</comment>
<evidence type="ECO:0008006" key="5">
    <source>
        <dbReference type="Google" id="ProtNLM"/>
    </source>
</evidence>
<name>A0ABW0D256_STRFI</name>
<dbReference type="RefSeq" id="WP_344643134.1">
    <property type="nucleotide sequence ID" value="NZ_BAAASS010000003.1"/>
</dbReference>
<feature type="compositionally biased region" description="Low complexity" evidence="1">
    <location>
        <begin position="185"/>
        <end position="199"/>
    </location>
</feature>
<evidence type="ECO:0000256" key="1">
    <source>
        <dbReference type="SAM" id="MobiDB-lite"/>
    </source>
</evidence>
<accession>A0ABW0D256</accession>
<feature type="region of interest" description="Disordered" evidence="1">
    <location>
        <begin position="167"/>
        <end position="221"/>
    </location>
</feature>
<evidence type="ECO:0000313" key="3">
    <source>
        <dbReference type="EMBL" id="MFC5223556.1"/>
    </source>
</evidence>
<dbReference type="PROSITE" id="PS51257">
    <property type="entry name" value="PROKAR_LIPOPROTEIN"/>
    <property type="match status" value="1"/>
</dbReference>
<keyword evidence="2" id="KW-0732">Signal</keyword>
<reference evidence="4" key="1">
    <citation type="journal article" date="2019" name="Int. J. Syst. Evol. Microbiol.">
        <title>The Global Catalogue of Microorganisms (GCM) 10K type strain sequencing project: providing services to taxonomists for standard genome sequencing and annotation.</title>
        <authorList>
            <consortium name="The Broad Institute Genomics Platform"/>
            <consortium name="The Broad Institute Genome Sequencing Center for Infectious Disease"/>
            <person name="Wu L."/>
            <person name="Ma J."/>
        </authorList>
    </citation>
    <scope>NUCLEOTIDE SEQUENCE [LARGE SCALE GENOMIC DNA]</scope>
    <source>
        <strain evidence="4">CCM 8479</strain>
    </source>
</reference>
<dbReference type="Proteomes" id="UP001596156">
    <property type="component" value="Unassembled WGS sequence"/>
</dbReference>
<organism evidence="3 4">
    <name type="scientific">Streptomyces fimbriatus</name>
    <dbReference type="NCBI Taxonomy" id="68197"/>
    <lineage>
        <taxon>Bacteria</taxon>
        <taxon>Bacillati</taxon>
        <taxon>Actinomycetota</taxon>
        <taxon>Actinomycetes</taxon>
        <taxon>Kitasatosporales</taxon>
        <taxon>Streptomycetaceae</taxon>
        <taxon>Streptomyces</taxon>
    </lineage>
</organism>
<protein>
    <recommendedName>
        <fullName evidence="5">Membrane lipoprotein</fullName>
    </recommendedName>
</protein>
<sequence length="221" mass="22555">MIRAVRVLPLLLLAPLLLTGCGEENGKNEKNEKSVGRGEAAGTGAPAAELGARARALGIAPELVYVTGAPGFALARQSVGVYGGDGFSATYVSRRDGRQLRLYVDRGTVSAADCAERQTACERDGDGVRYLGGGGRHAYAVVKKDHVVRLEGDAGVPRDVVREAAQGVHRPSGEEAAELLPPAPAGDAAPTGDTAPTAPVERGDLPPVGDGAPDNDVDAGG</sequence>
<evidence type="ECO:0000256" key="2">
    <source>
        <dbReference type="SAM" id="SignalP"/>
    </source>
</evidence>
<gene>
    <name evidence="3" type="ORF">ACFPN6_02855</name>
</gene>
<keyword evidence="4" id="KW-1185">Reference proteome</keyword>
<feature type="signal peptide" evidence="2">
    <location>
        <begin position="1"/>
        <end position="19"/>
    </location>
</feature>
<evidence type="ECO:0000313" key="4">
    <source>
        <dbReference type="Proteomes" id="UP001596156"/>
    </source>
</evidence>
<feature type="chain" id="PRO_5046006625" description="Membrane lipoprotein" evidence="2">
    <location>
        <begin position="20"/>
        <end position="221"/>
    </location>
</feature>